<proteinExistence type="predicted"/>
<dbReference type="EMBL" id="CM055736">
    <property type="protein sequence ID" value="KAJ8006660.1"/>
    <property type="molecule type" value="Genomic_DNA"/>
</dbReference>
<protein>
    <submittedName>
        <fullName evidence="1">Uncharacterized protein</fullName>
    </submittedName>
</protein>
<reference evidence="1" key="1">
    <citation type="submission" date="2021-05" db="EMBL/GenBank/DDBJ databases">
        <authorList>
            <person name="Pan Q."/>
            <person name="Jouanno E."/>
            <person name="Zahm M."/>
            <person name="Klopp C."/>
            <person name="Cabau C."/>
            <person name="Louis A."/>
            <person name="Berthelot C."/>
            <person name="Parey E."/>
            <person name="Roest Crollius H."/>
            <person name="Montfort J."/>
            <person name="Robinson-Rechavi M."/>
            <person name="Bouchez O."/>
            <person name="Lampietro C."/>
            <person name="Lopez Roques C."/>
            <person name="Donnadieu C."/>
            <person name="Postlethwait J."/>
            <person name="Bobe J."/>
            <person name="Dillon D."/>
            <person name="Chandos A."/>
            <person name="von Hippel F."/>
            <person name="Guiguen Y."/>
        </authorList>
    </citation>
    <scope>NUCLEOTIDE SEQUENCE</scope>
    <source>
        <strain evidence="1">YG-Jan2019</strain>
    </source>
</reference>
<accession>A0ACC2GSY9</accession>
<keyword evidence="2" id="KW-1185">Reference proteome</keyword>
<gene>
    <name evidence="1" type="ORF">DPEC_G00109530</name>
</gene>
<dbReference type="Proteomes" id="UP001157502">
    <property type="component" value="Chromosome 9"/>
</dbReference>
<sequence length="81" mass="8985">MRSEDCKLHLFPPVPRPSNPHPFQIIKTCKLARSPTAAVNRCHRLPPIARAVPLVPARAETKLPALMITASGERKLFRGPI</sequence>
<name>A0ACC2GSY9_DALPE</name>
<comment type="caution">
    <text evidence="1">The sequence shown here is derived from an EMBL/GenBank/DDBJ whole genome shotgun (WGS) entry which is preliminary data.</text>
</comment>
<evidence type="ECO:0000313" key="2">
    <source>
        <dbReference type="Proteomes" id="UP001157502"/>
    </source>
</evidence>
<organism evidence="1 2">
    <name type="scientific">Dallia pectoralis</name>
    <name type="common">Alaska blackfish</name>
    <dbReference type="NCBI Taxonomy" id="75939"/>
    <lineage>
        <taxon>Eukaryota</taxon>
        <taxon>Metazoa</taxon>
        <taxon>Chordata</taxon>
        <taxon>Craniata</taxon>
        <taxon>Vertebrata</taxon>
        <taxon>Euteleostomi</taxon>
        <taxon>Actinopterygii</taxon>
        <taxon>Neopterygii</taxon>
        <taxon>Teleostei</taxon>
        <taxon>Protacanthopterygii</taxon>
        <taxon>Esociformes</taxon>
        <taxon>Umbridae</taxon>
        <taxon>Dallia</taxon>
    </lineage>
</organism>
<evidence type="ECO:0000313" key="1">
    <source>
        <dbReference type="EMBL" id="KAJ8006660.1"/>
    </source>
</evidence>